<keyword evidence="13" id="KW-0862">Zinc</keyword>
<organism evidence="22 23">
    <name type="scientific">Chryseobacterium herbae</name>
    <dbReference type="NCBI Taxonomy" id="2976476"/>
    <lineage>
        <taxon>Bacteria</taxon>
        <taxon>Pseudomonadati</taxon>
        <taxon>Bacteroidota</taxon>
        <taxon>Flavobacteriia</taxon>
        <taxon>Flavobacteriales</taxon>
        <taxon>Weeksellaceae</taxon>
        <taxon>Chryseobacterium group</taxon>
        <taxon>Chryseobacterium</taxon>
    </lineage>
</organism>
<comment type="subunit">
    <text evidence="19">Homodimer. The monomeric form is inactive while the homodimer is active.</text>
</comment>
<keyword evidence="6" id="KW-0964">Secreted</keyword>
<evidence type="ECO:0000256" key="14">
    <source>
        <dbReference type="ARBA" id="ARBA00023034"/>
    </source>
</evidence>
<dbReference type="Gene3D" id="3.50.30.30">
    <property type="match status" value="1"/>
</dbReference>
<evidence type="ECO:0000313" key="22">
    <source>
        <dbReference type="EMBL" id="MCT2560346.1"/>
    </source>
</evidence>
<dbReference type="SUPFAM" id="SSF53187">
    <property type="entry name" value="Zn-dependent exopeptidases"/>
    <property type="match status" value="1"/>
</dbReference>
<evidence type="ECO:0000256" key="15">
    <source>
        <dbReference type="ARBA" id="ARBA00023049"/>
    </source>
</evidence>
<evidence type="ECO:0000256" key="20">
    <source>
        <dbReference type="ARBA" id="ARBA00033328"/>
    </source>
</evidence>
<evidence type="ECO:0000256" key="3">
    <source>
        <dbReference type="ARBA" id="ARBA00004555"/>
    </source>
</evidence>
<comment type="subcellular location">
    <subcellularLocation>
        <location evidence="1">Endoplasmic reticulum</location>
    </subcellularLocation>
    <subcellularLocation>
        <location evidence="3">Golgi apparatus</location>
    </subcellularLocation>
    <subcellularLocation>
        <location evidence="2">Lysosome</location>
    </subcellularLocation>
    <subcellularLocation>
        <location evidence="4">Secreted</location>
    </subcellularLocation>
</comment>
<keyword evidence="7" id="KW-0121">Carboxypeptidase</keyword>
<keyword evidence="10" id="KW-0732">Signal</keyword>
<dbReference type="Proteomes" id="UP001525566">
    <property type="component" value="Unassembled WGS sequence"/>
</dbReference>
<keyword evidence="17" id="KW-0325">Glycoprotein</keyword>
<evidence type="ECO:0000256" key="6">
    <source>
        <dbReference type="ARBA" id="ARBA00022525"/>
    </source>
</evidence>
<keyword evidence="12" id="KW-0256">Endoplasmic reticulum</keyword>
<keyword evidence="11" id="KW-0378">Hydrolase</keyword>
<dbReference type="InterPro" id="IPR039866">
    <property type="entry name" value="CPQ"/>
</dbReference>
<keyword evidence="18" id="KW-0458">Lysosome</keyword>
<keyword evidence="16" id="KW-0865">Zymogen</keyword>
<evidence type="ECO:0000256" key="18">
    <source>
        <dbReference type="ARBA" id="ARBA00023228"/>
    </source>
</evidence>
<dbReference type="InterPro" id="IPR007484">
    <property type="entry name" value="Peptidase_M28"/>
</dbReference>
<evidence type="ECO:0000256" key="12">
    <source>
        <dbReference type="ARBA" id="ARBA00022824"/>
    </source>
</evidence>
<evidence type="ECO:0000256" key="7">
    <source>
        <dbReference type="ARBA" id="ARBA00022645"/>
    </source>
</evidence>
<evidence type="ECO:0000256" key="2">
    <source>
        <dbReference type="ARBA" id="ARBA00004371"/>
    </source>
</evidence>
<evidence type="ECO:0000256" key="19">
    <source>
        <dbReference type="ARBA" id="ARBA00025833"/>
    </source>
</evidence>
<keyword evidence="8" id="KW-0645">Protease</keyword>
<feature type="domain" description="Peptidase M28" evidence="21">
    <location>
        <begin position="258"/>
        <end position="434"/>
    </location>
</feature>
<evidence type="ECO:0000256" key="10">
    <source>
        <dbReference type="ARBA" id="ARBA00022729"/>
    </source>
</evidence>
<evidence type="ECO:0000256" key="8">
    <source>
        <dbReference type="ARBA" id="ARBA00022670"/>
    </source>
</evidence>
<keyword evidence="9" id="KW-0479">Metal-binding</keyword>
<dbReference type="PANTHER" id="PTHR12053">
    <property type="entry name" value="PROTEASE FAMILY M28 PLASMA GLUTAMATE CARBOXYPEPTIDASE-RELATED"/>
    <property type="match status" value="1"/>
</dbReference>
<sequence>MKKIIGTSLLFLGMAAFGQSKEDSIQFSKISTEILNNGKGYTELKDLTKSIGHRLSGSAAYDKAVKWAEQKLRDAGADKVWLQEVMVPVWTRGKESLQIKTADGKWKNLKMLSLGNSEGTGGKDVSGEIIIVKSMEEYDKLSADQVKDKIVFFNYAFNQSFVETFRGYGDAAKYRVTAASLTAKKGGKFAIVRSLSSAFDDVPHTGAMRYEDKVLKIPAIAIGSTTADELETLLKTQKITAKLNSNCGMKGEKLSHSVIGEITGKKDQSVIVVGGHLDSWDVGEGAHDDGAGIVQSIEVLRTFKKLGLQNNHTIRVVCFANEENGVKGGIQYGKTVKEKNEKHIFALESDAGGFAPRGIALEMDDQKRNQIKSWTGLFLPYGVYNFEGKYSGTDIYPLHDMGVPTAELVPDSQRYFDIHHTEEDTFEKVNRRELLLGATAMTQMVYMIDKNW</sequence>
<evidence type="ECO:0000256" key="17">
    <source>
        <dbReference type="ARBA" id="ARBA00023180"/>
    </source>
</evidence>
<accession>A0ABT2INF5</accession>
<evidence type="ECO:0000256" key="9">
    <source>
        <dbReference type="ARBA" id="ARBA00022723"/>
    </source>
</evidence>
<comment type="caution">
    <text evidence="22">The sequence shown here is derived from an EMBL/GenBank/DDBJ whole genome shotgun (WGS) entry which is preliminary data.</text>
</comment>
<evidence type="ECO:0000256" key="1">
    <source>
        <dbReference type="ARBA" id="ARBA00004240"/>
    </source>
</evidence>
<keyword evidence="15" id="KW-0482">Metalloprotease</keyword>
<dbReference type="EMBL" id="JAOAMU010000001">
    <property type="protein sequence ID" value="MCT2560346.1"/>
    <property type="molecule type" value="Genomic_DNA"/>
</dbReference>
<evidence type="ECO:0000256" key="5">
    <source>
        <dbReference type="ARBA" id="ARBA00014116"/>
    </source>
</evidence>
<proteinExistence type="predicted"/>
<evidence type="ECO:0000256" key="4">
    <source>
        <dbReference type="ARBA" id="ARBA00004613"/>
    </source>
</evidence>
<keyword evidence="23" id="KW-1185">Reference proteome</keyword>
<dbReference type="Pfam" id="PF04389">
    <property type="entry name" value="Peptidase_M28"/>
    <property type="match status" value="1"/>
</dbReference>
<reference evidence="22 23" key="1">
    <citation type="submission" date="2022-09" db="EMBL/GenBank/DDBJ databases">
        <title>Chryseobacterium oleae sp.nov., isolated from the inter-root soil of Pyrola calliantha H. Andr. in Tibet.</title>
        <authorList>
            <person name="Li Z."/>
        </authorList>
    </citation>
    <scope>NUCLEOTIDE SEQUENCE [LARGE SCALE GENOMIC DNA]</scope>
    <source>
        <strain evidence="23">pc1-10</strain>
    </source>
</reference>
<evidence type="ECO:0000313" key="23">
    <source>
        <dbReference type="Proteomes" id="UP001525566"/>
    </source>
</evidence>
<name>A0ABT2INF5_9FLAO</name>
<evidence type="ECO:0000259" key="21">
    <source>
        <dbReference type="Pfam" id="PF04389"/>
    </source>
</evidence>
<protein>
    <recommendedName>
        <fullName evidence="5">Carboxypeptidase Q</fullName>
    </recommendedName>
    <alternativeName>
        <fullName evidence="20">Plasma glutamate carboxypeptidase</fullName>
    </alternativeName>
</protein>
<gene>
    <name evidence="22" type="ORF">N0B48_00445</name>
</gene>
<evidence type="ECO:0000256" key="11">
    <source>
        <dbReference type="ARBA" id="ARBA00022801"/>
    </source>
</evidence>
<dbReference type="RefSeq" id="WP_259835591.1">
    <property type="nucleotide sequence ID" value="NZ_JAOAMU010000001.1"/>
</dbReference>
<dbReference type="PANTHER" id="PTHR12053:SF3">
    <property type="entry name" value="CARBOXYPEPTIDASE Q"/>
    <property type="match status" value="1"/>
</dbReference>
<dbReference type="Gene3D" id="3.40.630.10">
    <property type="entry name" value="Zn peptidases"/>
    <property type="match status" value="1"/>
</dbReference>
<keyword evidence="14" id="KW-0333">Golgi apparatus</keyword>
<evidence type="ECO:0000256" key="13">
    <source>
        <dbReference type="ARBA" id="ARBA00022833"/>
    </source>
</evidence>
<evidence type="ECO:0000256" key="16">
    <source>
        <dbReference type="ARBA" id="ARBA00023145"/>
    </source>
</evidence>